<reference evidence="2" key="2">
    <citation type="submission" date="2023-06" db="EMBL/GenBank/DDBJ databases">
        <authorList>
            <person name="Ma L."/>
            <person name="Liu K.-W."/>
            <person name="Li Z."/>
            <person name="Hsiao Y.-Y."/>
            <person name="Qi Y."/>
            <person name="Fu T."/>
            <person name="Tang G."/>
            <person name="Zhang D."/>
            <person name="Sun W.-H."/>
            <person name="Liu D.-K."/>
            <person name="Li Y."/>
            <person name="Chen G.-Z."/>
            <person name="Liu X.-D."/>
            <person name="Liao X.-Y."/>
            <person name="Jiang Y.-T."/>
            <person name="Yu X."/>
            <person name="Hao Y."/>
            <person name="Huang J."/>
            <person name="Zhao X.-W."/>
            <person name="Ke S."/>
            <person name="Chen Y.-Y."/>
            <person name="Wu W.-L."/>
            <person name="Hsu J.-L."/>
            <person name="Lin Y.-F."/>
            <person name="Huang M.-D."/>
            <person name="Li C.-Y."/>
            <person name="Huang L."/>
            <person name="Wang Z.-W."/>
            <person name="Zhao X."/>
            <person name="Zhong W.-Y."/>
            <person name="Peng D.-H."/>
            <person name="Ahmad S."/>
            <person name="Lan S."/>
            <person name="Zhang J.-S."/>
            <person name="Tsai W.-C."/>
            <person name="Van De Peer Y."/>
            <person name="Liu Z.-J."/>
        </authorList>
    </citation>
    <scope>NUCLEOTIDE SEQUENCE</scope>
    <source>
        <strain evidence="2">CP</strain>
        <tissue evidence="2">Leaves</tissue>
    </source>
</reference>
<evidence type="ECO:0000256" key="1">
    <source>
        <dbReference type="SAM" id="Phobius"/>
    </source>
</evidence>
<accession>A0AAV9CZR1</accession>
<organism evidence="2 3">
    <name type="scientific">Acorus calamus</name>
    <name type="common">Sweet flag</name>
    <dbReference type="NCBI Taxonomy" id="4465"/>
    <lineage>
        <taxon>Eukaryota</taxon>
        <taxon>Viridiplantae</taxon>
        <taxon>Streptophyta</taxon>
        <taxon>Embryophyta</taxon>
        <taxon>Tracheophyta</taxon>
        <taxon>Spermatophyta</taxon>
        <taxon>Magnoliopsida</taxon>
        <taxon>Liliopsida</taxon>
        <taxon>Acoraceae</taxon>
        <taxon>Acorus</taxon>
    </lineage>
</organism>
<keyword evidence="2" id="KW-0675">Receptor</keyword>
<dbReference type="AlphaFoldDB" id="A0AAV9CZR1"/>
<keyword evidence="1" id="KW-1133">Transmembrane helix</keyword>
<dbReference type="Gene3D" id="3.40.190.10">
    <property type="entry name" value="Periplasmic binding protein-like II"/>
    <property type="match status" value="1"/>
</dbReference>
<dbReference type="InterPro" id="IPR015683">
    <property type="entry name" value="Ionotropic_Glu_rcpt"/>
</dbReference>
<comment type="caution">
    <text evidence="2">The sequence shown here is derived from an EMBL/GenBank/DDBJ whole genome shotgun (WGS) entry which is preliminary data.</text>
</comment>
<reference evidence="2" key="1">
    <citation type="journal article" date="2023" name="Nat. Commun.">
        <title>Diploid and tetraploid genomes of Acorus and the evolution of monocots.</title>
        <authorList>
            <person name="Ma L."/>
            <person name="Liu K.W."/>
            <person name="Li Z."/>
            <person name="Hsiao Y.Y."/>
            <person name="Qi Y."/>
            <person name="Fu T."/>
            <person name="Tang G.D."/>
            <person name="Zhang D."/>
            <person name="Sun W.H."/>
            <person name="Liu D.K."/>
            <person name="Li Y."/>
            <person name="Chen G.Z."/>
            <person name="Liu X.D."/>
            <person name="Liao X.Y."/>
            <person name="Jiang Y.T."/>
            <person name="Yu X."/>
            <person name="Hao Y."/>
            <person name="Huang J."/>
            <person name="Zhao X.W."/>
            <person name="Ke S."/>
            <person name="Chen Y.Y."/>
            <person name="Wu W.L."/>
            <person name="Hsu J.L."/>
            <person name="Lin Y.F."/>
            <person name="Huang M.D."/>
            <person name="Li C.Y."/>
            <person name="Huang L."/>
            <person name="Wang Z.W."/>
            <person name="Zhao X."/>
            <person name="Zhong W.Y."/>
            <person name="Peng D.H."/>
            <person name="Ahmad S."/>
            <person name="Lan S."/>
            <person name="Zhang J.S."/>
            <person name="Tsai W.C."/>
            <person name="Van de Peer Y."/>
            <person name="Liu Z.J."/>
        </authorList>
    </citation>
    <scope>NUCLEOTIDE SEQUENCE</scope>
    <source>
        <strain evidence="2">CP</strain>
    </source>
</reference>
<keyword evidence="3" id="KW-1185">Reference proteome</keyword>
<name>A0AAV9CZR1_ACOCL</name>
<evidence type="ECO:0000313" key="3">
    <source>
        <dbReference type="Proteomes" id="UP001180020"/>
    </source>
</evidence>
<dbReference type="EMBL" id="JAUJYO010000017">
    <property type="protein sequence ID" value="KAK1293438.1"/>
    <property type="molecule type" value="Genomic_DNA"/>
</dbReference>
<keyword evidence="1" id="KW-0812">Transmembrane</keyword>
<dbReference type="Proteomes" id="UP001180020">
    <property type="component" value="Unassembled WGS sequence"/>
</dbReference>
<keyword evidence="1" id="KW-0472">Membrane</keyword>
<proteinExistence type="predicted"/>
<dbReference type="PANTHER" id="PTHR18966">
    <property type="entry name" value="IONOTROPIC GLUTAMATE RECEPTOR"/>
    <property type="match status" value="1"/>
</dbReference>
<feature type="transmembrane region" description="Helical" evidence="1">
    <location>
        <begin position="124"/>
        <end position="147"/>
    </location>
</feature>
<dbReference type="SUPFAM" id="SSF53850">
    <property type="entry name" value="Periplasmic binding protein-like II"/>
    <property type="match status" value="1"/>
</dbReference>
<evidence type="ECO:0000313" key="2">
    <source>
        <dbReference type="EMBL" id="KAK1293438.1"/>
    </source>
</evidence>
<protein>
    <submittedName>
        <fullName evidence="2">Glutamate receptor 2.8</fullName>
    </submittedName>
</protein>
<gene>
    <name evidence="2" type="primary">GLR2.8</name>
    <name evidence="2" type="ORF">QJS10_CPB17g00087</name>
</gene>
<sequence>MRIGVPVKKRFYEFVKVQWDNGTNTTTVSGYCIDIFDAVMQSLPYSVPYEYVPFVGTYNDMVHRVFLHVFPRKSPLVSDVSRAILNVIEGDKMSGIEKKWFGDLTTCPSEGGTVSSDSLSFDSFWGLFLITGTTTALALIVSLILYICENWGELRALVSESSFLWGLVEVSRHYDQRHSTMGRALTFADSKHANVSPDCVVDDDDGLQSAVSL</sequence>